<evidence type="ECO:0000313" key="8">
    <source>
        <dbReference type="Proteomes" id="UP000292082"/>
    </source>
</evidence>
<feature type="transmembrane region" description="Helical" evidence="6">
    <location>
        <begin position="106"/>
        <end position="128"/>
    </location>
</feature>
<evidence type="ECO:0000256" key="4">
    <source>
        <dbReference type="ARBA" id="ARBA00023136"/>
    </source>
</evidence>
<feature type="region of interest" description="Disordered" evidence="5">
    <location>
        <begin position="582"/>
        <end position="611"/>
    </location>
</feature>
<feature type="transmembrane region" description="Helical" evidence="6">
    <location>
        <begin position="203"/>
        <end position="225"/>
    </location>
</feature>
<comment type="subcellular location">
    <subcellularLocation>
        <location evidence="1">Membrane</location>
        <topology evidence="1">Multi-pass membrane protein</topology>
    </subcellularLocation>
</comment>
<keyword evidence="2 6" id="KW-0812">Transmembrane</keyword>
<feature type="transmembrane region" description="Helical" evidence="6">
    <location>
        <begin position="174"/>
        <end position="197"/>
    </location>
</feature>
<dbReference type="InterPro" id="IPR036259">
    <property type="entry name" value="MFS_trans_sf"/>
</dbReference>
<feature type="transmembrane region" description="Helical" evidence="6">
    <location>
        <begin position="800"/>
        <end position="823"/>
    </location>
</feature>
<dbReference type="Pfam" id="PF07690">
    <property type="entry name" value="MFS_1"/>
    <property type="match status" value="2"/>
</dbReference>
<dbReference type="EMBL" id="ML145084">
    <property type="protein sequence ID" value="TBU65574.1"/>
    <property type="molecule type" value="Genomic_DNA"/>
</dbReference>
<accession>A0A4Q9QFD4</accession>
<proteinExistence type="predicted"/>
<organism evidence="7 8">
    <name type="scientific">Dichomitus squalens</name>
    <dbReference type="NCBI Taxonomy" id="114155"/>
    <lineage>
        <taxon>Eukaryota</taxon>
        <taxon>Fungi</taxon>
        <taxon>Dikarya</taxon>
        <taxon>Basidiomycota</taxon>
        <taxon>Agaricomycotina</taxon>
        <taxon>Agaricomycetes</taxon>
        <taxon>Polyporales</taxon>
        <taxon>Polyporaceae</taxon>
        <taxon>Dichomitus</taxon>
    </lineage>
</organism>
<feature type="transmembrane region" description="Helical" evidence="6">
    <location>
        <begin position="1053"/>
        <end position="1077"/>
    </location>
</feature>
<evidence type="ECO:0000256" key="6">
    <source>
        <dbReference type="SAM" id="Phobius"/>
    </source>
</evidence>
<feature type="transmembrane region" description="Helical" evidence="6">
    <location>
        <begin position="699"/>
        <end position="720"/>
    </location>
</feature>
<evidence type="ECO:0000256" key="1">
    <source>
        <dbReference type="ARBA" id="ARBA00004141"/>
    </source>
</evidence>
<keyword evidence="8" id="KW-1185">Reference proteome</keyword>
<keyword evidence="4 6" id="KW-0472">Membrane</keyword>
<feature type="transmembrane region" description="Helical" evidence="6">
    <location>
        <begin position="1025"/>
        <end position="1047"/>
    </location>
</feature>
<feature type="compositionally biased region" description="Polar residues" evidence="5">
    <location>
        <begin position="999"/>
        <end position="1014"/>
    </location>
</feature>
<feature type="compositionally biased region" description="Acidic residues" evidence="5">
    <location>
        <begin position="587"/>
        <end position="607"/>
    </location>
</feature>
<feature type="transmembrane region" description="Helical" evidence="6">
    <location>
        <begin position="1123"/>
        <end position="1142"/>
    </location>
</feature>
<dbReference type="SUPFAM" id="SSF103473">
    <property type="entry name" value="MFS general substrate transporter"/>
    <property type="match status" value="2"/>
</dbReference>
<gene>
    <name evidence="7" type="ORF">BD310DRAFT_943136</name>
</gene>
<dbReference type="Proteomes" id="UP000292082">
    <property type="component" value="Unassembled WGS sequence"/>
</dbReference>
<reference evidence="7 8" key="1">
    <citation type="submission" date="2019-01" db="EMBL/GenBank/DDBJ databases">
        <title>Draft genome sequences of three monokaryotic isolates of the white-rot basidiomycete fungus Dichomitus squalens.</title>
        <authorList>
            <consortium name="DOE Joint Genome Institute"/>
            <person name="Lopez S.C."/>
            <person name="Andreopoulos B."/>
            <person name="Pangilinan J."/>
            <person name="Lipzen A."/>
            <person name="Riley R."/>
            <person name="Ahrendt S."/>
            <person name="Ng V."/>
            <person name="Barry K."/>
            <person name="Daum C."/>
            <person name="Grigoriev I.V."/>
            <person name="Hilden K.S."/>
            <person name="Makela M.R."/>
            <person name="de Vries R.P."/>
        </authorList>
    </citation>
    <scope>NUCLEOTIDE SEQUENCE [LARGE SCALE GENOMIC DNA]</scope>
    <source>
        <strain evidence="7 8">CBS 464.89</strain>
    </source>
</reference>
<feature type="transmembrane region" description="Helical" evidence="6">
    <location>
        <begin position="49"/>
        <end position="67"/>
    </location>
</feature>
<feature type="region of interest" description="Disordered" evidence="5">
    <location>
        <begin position="520"/>
        <end position="565"/>
    </location>
</feature>
<sequence>MSSVSAPLLPGEAASEATPNHAATAYATAEETEHAETPSRKEWIKPSPAWILTLVAVAAVSTSGTVAPRAAAAAFIAVVSGLTGLLSTLTAAWWGALSDCYGRIGVLGFNVAGLMLSDFVFLTTAHFWERLPGTYWWFALGPVIEGLVGGISVASIIMHAYISDCCDPTQRSRAFSQLMGLLFIGMSVGPILTGYVTDKTNQILPVFYVTTIIDTAVSLAVWLIMPESLSSTDMQEHRARRKQRLQSLGPGIAGWLRRVVTTVDIVSPLAVLLPRRVDDRNGKRSVDWSMTVLGLAYGFGTFIQGSVVFQIQYAWMMFDWTAGVVSYWLAAIHIAKAVYLTLLFPALVKLLAWLWKQRQAPSTESEPLLSDQGEYAPTQSRKKVAPAASLDLLLARAAVVTDLVFYALVFSTSSGALFALFTMCVSLGTSFGPTMQSLALDLYARRGHHDTGSLLGALTVVSALSSHILAPALFGFTLARTVETLPGAFFLVGCAALLTMSRSSSRDVAVPLLRAALDPDRVSRSRSRPGSRPRHARHSTANSISSIPVGPEDLINPGGGGPISEEESELLQDLVHRHQHRHAVEETLVEEESGAESGEEEEEEEFDGEWRQKRPWYRRPSPVWFLSYVPFAAIAMTIAAAAKIELFIYLVCLTHRPQVNPDQGSDIVSFIARHVSATFIDEPNQRVCKSDPTVQAAVAQLNTVMTTTMGVLACMTTAWWGSLSDRYGRTRVLGCAVIGVLIQDASFLAAFWFYDHIPGGYWFLLVGPLVEGCLGGQALISATIHAYIADCTPPARRSAVFSLNLGLLFTGVGVGPLLGGLLIRFTGKFIIVFYISAIIHLIYALLVWFIVPESLSKVEMQEARSRYKVANEEYFAAHAHGGILVFFKRMFAFLTPLAIFLPTRLVGGNPAKGQRRDWSLLFVVLAYAFVISLMGLYLYIIQYLEGSYGWDTEQVGYWFSSIGAARALFLTLLLPAIIKLLKPKAPPIQLPREADEPLTSPTDASFPAEQSGSASKREHEHDPKFDLNVAKVSVIVEAVVYLLMLLSPDGLTFAITTAFGALGMGFSPAIHSVALTLYNRRGGKDSGRLFGAMSVVQALSSQVFGPAVYGFTFMKTVGTYPRTIFFMGVCSLLVSTLLLQLVRLPKNRSESGGEGADVEEQLSAESFAPGIEREDTLVGPSEPLIIVEGEDRGRKVVKTVP</sequence>
<feature type="transmembrane region" description="Helical" evidence="6">
    <location>
        <begin position="134"/>
        <end position="162"/>
    </location>
</feature>
<dbReference type="AlphaFoldDB" id="A0A4Q9QFD4"/>
<feature type="transmembrane region" description="Helical" evidence="6">
    <location>
        <begin position="73"/>
        <end position="94"/>
    </location>
</feature>
<feature type="transmembrane region" description="Helical" evidence="6">
    <location>
        <begin position="1089"/>
        <end position="1111"/>
    </location>
</feature>
<feature type="transmembrane region" description="Helical" evidence="6">
    <location>
        <begin position="623"/>
        <end position="651"/>
    </location>
</feature>
<feature type="transmembrane region" description="Helical" evidence="6">
    <location>
        <begin position="327"/>
        <end position="348"/>
    </location>
</feature>
<dbReference type="GO" id="GO:0022857">
    <property type="term" value="F:transmembrane transporter activity"/>
    <property type="evidence" value="ECO:0007669"/>
    <property type="project" value="InterPro"/>
</dbReference>
<dbReference type="InterPro" id="IPR011701">
    <property type="entry name" value="MFS"/>
</dbReference>
<feature type="transmembrane region" description="Helical" evidence="6">
    <location>
        <begin position="454"/>
        <end position="478"/>
    </location>
</feature>
<evidence type="ECO:0000256" key="5">
    <source>
        <dbReference type="SAM" id="MobiDB-lite"/>
    </source>
</evidence>
<protein>
    <submittedName>
        <fullName evidence="7">MFS general substrate transporter</fullName>
    </submittedName>
</protein>
<dbReference type="PANTHER" id="PTHR23507">
    <property type="entry name" value="ZGC:174356"/>
    <property type="match status" value="1"/>
</dbReference>
<feature type="transmembrane region" description="Helical" evidence="6">
    <location>
        <begin position="732"/>
        <end position="754"/>
    </location>
</feature>
<name>A0A4Q9QFD4_9APHY</name>
<evidence type="ECO:0000256" key="3">
    <source>
        <dbReference type="ARBA" id="ARBA00022989"/>
    </source>
</evidence>
<feature type="region of interest" description="Disordered" evidence="5">
    <location>
        <begin position="991"/>
        <end position="1020"/>
    </location>
</feature>
<feature type="transmembrane region" description="Helical" evidence="6">
    <location>
        <begin position="290"/>
        <end position="315"/>
    </location>
</feature>
<feature type="transmembrane region" description="Helical" evidence="6">
    <location>
        <begin position="956"/>
        <end position="978"/>
    </location>
</feature>
<evidence type="ECO:0000313" key="7">
    <source>
        <dbReference type="EMBL" id="TBU65574.1"/>
    </source>
</evidence>
<keyword evidence="3 6" id="KW-1133">Transmembrane helix</keyword>
<feature type="region of interest" description="Disordered" evidence="5">
    <location>
        <begin position="1"/>
        <end position="20"/>
    </location>
</feature>
<dbReference type="GO" id="GO:0016020">
    <property type="term" value="C:membrane"/>
    <property type="evidence" value="ECO:0007669"/>
    <property type="project" value="UniProtKB-SubCell"/>
</dbReference>
<evidence type="ECO:0000256" key="2">
    <source>
        <dbReference type="ARBA" id="ARBA00022692"/>
    </source>
</evidence>
<dbReference type="Gene3D" id="1.20.1250.20">
    <property type="entry name" value="MFS general substrate transporter like domains"/>
    <property type="match status" value="2"/>
</dbReference>
<feature type="transmembrane region" description="Helical" evidence="6">
    <location>
        <begin position="920"/>
        <end position="944"/>
    </location>
</feature>
<feature type="compositionally biased region" description="Basic residues" evidence="5">
    <location>
        <begin position="524"/>
        <end position="538"/>
    </location>
</feature>
<dbReference type="PANTHER" id="PTHR23507:SF1">
    <property type="entry name" value="FI18259P1-RELATED"/>
    <property type="match status" value="1"/>
</dbReference>
<feature type="transmembrane region" description="Helical" evidence="6">
    <location>
        <begin position="829"/>
        <end position="851"/>
    </location>
</feature>